<evidence type="ECO:0000313" key="1">
    <source>
        <dbReference type="EMBL" id="JAH79522.1"/>
    </source>
</evidence>
<proteinExistence type="predicted"/>
<sequence>MEVVSTPPAISSVTLALMSAIDSVPWSIRMVSTPGYLPSPPDSCFNRLNIFWIQRSA</sequence>
<name>A0A0E9VN88_ANGAN</name>
<protein>
    <submittedName>
        <fullName evidence="1">Uncharacterized protein</fullName>
    </submittedName>
</protein>
<reference evidence="1" key="1">
    <citation type="submission" date="2014-11" db="EMBL/GenBank/DDBJ databases">
        <authorList>
            <person name="Amaro Gonzalez C."/>
        </authorList>
    </citation>
    <scope>NUCLEOTIDE SEQUENCE</scope>
</reference>
<dbReference type="AlphaFoldDB" id="A0A0E9VN88"/>
<accession>A0A0E9VN88</accession>
<organism evidence="1">
    <name type="scientific">Anguilla anguilla</name>
    <name type="common">European freshwater eel</name>
    <name type="synonym">Muraena anguilla</name>
    <dbReference type="NCBI Taxonomy" id="7936"/>
    <lineage>
        <taxon>Eukaryota</taxon>
        <taxon>Metazoa</taxon>
        <taxon>Chordata</taxon>
        <taxon>Craniata</taxon>
        <taxon>Vertebrata</taxon>
        <taxon>Euteleostomi</taxon>
        <taxon>Actinopterygii</taxon>
        <taxon>Neopterygii</taxon>
        <taxon>Teleostei</taxon>
        <taxon>Anguilliformes</taxon>
        <taxon>Anguillidae</taxon>
        <taxon>Anguilla</taxon>
    </lineage>
</organism>
<reference evidence="1" key="2">
    <citation type="journal article" date="2015" name="Fish Shellfish Immunol.">
        <title>Early steps in the European eel (Anguilla anguilla)-Vibrio vulnificus interaction in the gills: Role of the RtxA13 toxin.</title>
        <authorList>
            <person name="Callol A."/>
            <person name="Pajuelo D."/>
            <person name="Ebbesson L."/>
            <person name="Teles M."/>
            <person name="MacKenzie S."/>
            <person name="Amaro C."/>
        </authorList>
    </citation>
    <scope>NUCLEOTIDE SEQUENCE</scope>
</reference>
<dbReference type="EMBL" id="GBXM01029055">
    <property type="protein sequence ID" value="JAH79522.1"/>
    <property type="molecule type" value="Transcribed_RNA"/>
</dbReference>